<keyword evidence="4" id="KW-0479">Metal-binding</keyword>
<dbReference type="CDD" id="cd02241">
    <property type="entry name" value="cupin_OxOx"/>
    <property type="match status" value="1"/>
</dbReference>
<dbReference type="GeneID" id="71989255"/>
<dbReference type="KEGG" id="ffu:CLAFUR5_09377"/>
<dbReference type="PANTHER" id="PTHR31238">
    <property type="entry name" value="GERMIN-LIKE PROTEIN SUBFAMILY 3 MEMBER 3"/>
    <property type="match status" value="1"/>
</dbReference>
<evidence type="ECO:0000256" key="4">
    <source>
        <dbReference type="ARBA" id="ARBA00022723"/>
    </source>
</evidence>
<evidence type="ECO:0000256" key="3">
    <source>
        <dbReference type="ARBA" id="ARBA00022525"/>
    </source>
</evidence>
<comment type="similarity">
    <text evidence="2">Belongs to the germin family.</text>
</comment>
<proteinExistence type="inferred from homology"/>
<keyword evidence="5" id="KW-0464">Manganese</keyword>
<evidence type="ECO:0000256" key="2">
    <source>
        <dbReference type="ARBA" id="ARBA00007456"/>
    </source>
</evidence>
<feature type="domain" description="Cupin type-1" evidence="7">
    <location>
        <begin position="113"/>
        <end position="256"/>
    </location>
</feature>
<evidence type="ECO:0000259" key="7">
    <source>
        <dbReference type="SMART" id="SM00835"/>
    </source>
</evidence>
<accession>A0A9Q8UU10</accession>
<keyword evidence="9" id="KW-1185">Reference proteome</keyword>
<dbReference type="Gene3D" id="2.60.120.10">
    <property type="entry name" value="Jelly Rolls"/>
    <property type="match status" value="1"/>
</dbReference>
<dbReference type="OrthoDB" id="1921208at2759"/>
<dbReference type="SUPFAM" id="SSF51182">
    <property type="entry name" value="RmlC-like cupins"/>
    <property type="match status" value="1"/>
</dbReference>
<dbReference type="AlphaFoldDB" id="A0A9Q8UU10"/>
<dbReference type="PRINTS" id="PR00325">
    <property type="entry name" value="GERMIN"/>
</dbReference>
<feature type="chain" id="PRO_5040183387" evidence="6">
    <location>
        <begin position="20"/>
        <end position="294"/>
    </location>
</feature>
<protein>
    <submittedName>
        <fullName evidence="8">Spherulin-1A</fullName>
    </submittedName>
</protein>
<evidence type="ECO:0000313" key="8">
    <source>
        <dbReference type="EMBL" id="UJO22388.1"/>
    </source>
</evidence>
<dbReference type="InterPro" id="IPR011051">
    <property type="entry name" value="RmlC_Cupin_sf"/>
</dbReference>
<dbReference type="InterPro" id="IPR006045">
    <property type="entry name" value="Cupin_1"/>
</dbReference>
<sequence>MSIAKYIIAGLTAIASVTAVPQGPGANNGHRGTPTTMITATSSALDIPTIVQPPSPPPADTAAASAAAASASALARLALQDVTNVARFNTLLTVNGEGQELLPEDELRDRVVFDFGARAAPLGEGGRFVLANANNFPILVDQGIATAVGFLDACGMKSPHTHPRATEWLTVVQGKLQSGFMLENAFLANRETGQLTTQVPSELSAFQGTVFPQGSIHFQFNPTCEPATFIATLNSEDPGTSQVAQNFFFLDEKIVNITLGEVQSIDGSNIEEFRELLPANLVQAVDSCLAACGM</sequence>
<dbReference type="RefSeq" id="XP_047766754.1">
    <property type="nucleotide sequence ID" value="XM_047908525.1"/>
</dbReference>
<organism evidence="8 9">
    <name type="scientific">Passalora fulva</name>
    <name type="common">Tomato leaf mold</name>
    <name type="synonym">Cladosporium fulvum</name>
    <dbReference type="NCBI Taxonomy" id="5499"/>
    <lineage>
        <taxon>Eukaryota</taxon>
        <taxon>Fungi</taxon>
        <taxon>Dikarya</taxon>
        <taxon>Ascomycota</taxon>
        <taxon>Pezizomycotina</taxon>
        <taxon>Dothideomycetes</taxon>
        <taxon>Dothideomycetidae</taxon>
        <taxon>Mycosphaerellales</taxon>
        <taxon>Mycosphaerellaceae</taxon>
        <taxon>Fulvia</taxon>
    </lineage>
</organism>
<dbReference type="InterPro" id="IPR014710">
    <property type="entry name" value="RmlC-like_jellyroll"/>
</dbReference>
<evidence type="ECO:0000313" key="9">
    <source>
        <dbReference type="Proteomes" id="UP000756132"/>
    </source>
</evidence>
<comment type="subcellular location">
    <subcellularLocation>
        <location evidence="1">Secreted</location>
    </subcellularLocation>
</comment>
<gene>
    <name evidence="8" type="ORF">CLAFUR5_09377</name>
</gene>
<dbReference type="GO" id="GO:0005576">
    <property type="term" value="C:extracellular region"/>
    <property type="evidence" value="ECO:0007669"/>
    <property type="project" value="UniProtKB-SubCell"/>
</dbReference>
<evidence type="ECO:0000256" key="5">
    <source>
        <dbReference type="ARBA" id="ARBA00023211"/>
    </source>
</evidence>
<keyword evidence="3" id="KW-0964">Secreted</keyword>
<reference evidence="8" key="1">
    <citation type="submission" date="2021-12" db="EMBL/GenBank/DDBJ databases">
        <authorList>
            <person name="Zaccaron A."/>
            <person name="Stergiopoulos I."/>
        </authorList>
    </citation>
    <scope>NUCLEOTIDE SEQUENCE</scope>
    <source>
        <strain evidence="8">Race5_Kim</strain>
    </source>
</reference>
<name>A0A9Q8UU10_PASFU</name>
<dbReference type="Proteomes" id="UP000756132">
    <property type="component" value="Chromosome 9"/>
</dbReference>
<dbReference type="Pfam" id="PF00190">
    <property type="entry name" value="Cupin_1"/>
    <property type="match status" value="1"/>
</dbReference>
<dbReference type="InterPro" id="IPR001929">
    <property type="entry name" value="Germin"/>
</dbReference>
<dbReference type="GO" id="GO:0030145">
    <property type="term" value="F:manganese ion binding"/>
    <property type="evidence" value="ECO:0007669"/>
    <property type="project" value="InterPro"/>
</dbReference>
<feature type="signal peptide" evidence="6">
    <location>
        <begin position="1"/>
        <end position="19"/>
    </location>
</feature>
<dbReference type="SMART" id="SM00835">
    <property type="entry name" value="Cupin_1"/>
    <property type="match status" value="1"/>
</dbReference>
<dbReference type="OMA" id="NNNCENA"/>
<keyword evidence="6" id="KW-0732">Signal</keyword>
<dbReference type="EMBL" id="CP090171">
    <property type="protein sequence ID" value="UJO22388.1"/>
    <property type="molecule type" value="Genomic_DNA"/>
</dbReference>
<evidence type="ECO:0000256" key="6">
    <source>
        <dbReference type="SAM" id="SignalP"/>
    </source>
</evidence>
<reference evidence="8" key="2">
    <citation type="journal article" date="2022" name="Microb. Genom.">
        <title>A chromosome-scale genome assembly of the tomato pathogen Cladosporium fulvum reveals a compartmentalized genome architecture and the presence of a dispensable chromosome.</title>
        <authorList>
            <person name="Zaccaron A.Z."/>
            <person name="Chen L.H."/>
            <person name="Samaras A."/>
            <person name="Stergiopoulos I."/>
        </authorList>
    </citation>
    <scope>NUCLEOTIDE SEQUENCE</scope>
    <source>
        <strain evidence="8">Race5_Kim</strain>
    </source>
</reference>
<evidence type="ECO:0000256" key="1">
    <source>
        <dbReference type="ARBA" id="ARBA00004613"/>
    </source>
</evidence>